<proteinExistence type="predicted"/>
<keyword evidence="1" id="KW-1185">Reference proteome</keyword>
<dbReference type="GeneID" id="111100762"/>
<gene>
    <name evidence="2" type="primary">LOC111100762</name>
</gene>
<dbReference type="RefSeq" id="XP_022288562.1">
    <property type="nucleotide sequence ID" value="XM_022432854.1"/>
</dbReference>
<sequence length="187" mass="21599">MGKHGVGLNITDNGERLIDICQENNLVIGGTLFTHKDIHKLTWTSPDGKTQSQIDHIIINGKWRHSLQDLRVMRHTDIGSDHNLLVSKVKLKLRKAKTGNTINKRVAIENLKDPATKQDFCFSLRNRFNTLQNETAMTIDSFNETLMRTSIECIGYKKKARKEWITDNTWKSIEERKKLKTKNLETK</sequence>
<dbReference type="SUPFAM" id="SSF56219">
    <property type="entry name" value="DNase I-like"/>
    <property type="match status" value="1"/>
</dbReference>
<protein>
    <submittedName>
        <fullName evidence="2">Uncharacterized protein LOC111100762</fullName>
    </submittedName>
</protein>
<evidence type="ECO:0000313" key="1">
    <source>
        <dbReference type="Proteomes" id="UP000694844"/>
    </source>
</evidence>
<dbReference type="KEGG" id="cvn:111100762"/>
<dbReference type="Gene3D" id="3.60.10.10">
    <property type="entry name" value="Endonuclease/exonuclease/phosphatase"/>
    <property type="match status" value="1"/>
</dbReference>
<organism evidence="1 2">
    <name type="scientific">Crassostrea virginica</name>
    <name type="common">Eastern oyster</name>
    <dbReference type="NCBI Taxonomy" id="6565"/>
    <lineage>
        <taxon>Eukaryota</taxon>
        <taxon>Metazoa</taxon>
        <taxon>Spiralia</taxon>
        <taxon>Lophotrochozoa</taxon>
        <taxon>Mollusca</taxon>
        <taxon>Bivalvia</taxon>
        <taxon>Autobranchia</taxon>
        <taxon>Pteriomorphia</taxon>
        <taxon>Ostreida</taxon>
        <taxon>Ostreoidea</taxon>
        <taxon>Ostreidae</taxon>
        <taxon>Crassostrea</taxon>
    </lineage>
</organism>
<reference evidence="2" key="1">
    <citation type="submission" date="2025-08" db="UniProtKB">
        <authorList>
            <consortium name="RefSeq"/>
        </authorList>
    </citation>
    <scope>IDENTIFICATION</scope>
    <source>
        <tissue evidence="2">Whole sample</tissue>
    </source>
</reference>
<name>A0A8B8AAS0_CRAVI</name>
<dbReference type="AlphaFoldDB" id="A0A8B8AAS0"/>
<dbReference type="OrthoDB" id="6242193at2759"/>
<accession>A0A8B8AAS0</accession>
<dbReference type="InterPro" id="IPR036691">
    <property type="entry name" value="Endo/exonu/phosph_ase_sf"/>
</dbReference>
<evidence type="ECO:0000313" key="2">
    <source>
        <dbReference type="RefSeq" id="XP_022288562.1"/>
    </source>
</evidence>
<dbReference type="Proteomes" id="UP000694844">
    <property type="component" value="Chromosome 6"/>
</dbReference>